<dbReference type="Proteomes" id="UP001148786">
    <property type="component" value="Unassembled WGS sequence"/>
</dbReference>
<proteinExistence type="predicted"/>
<organism evidence="2 3">
    <name type="scientific">Agrocybe chaxingu</name>
    <dbReference type="NCBI Taxonomy" id="84603"/>
    <lineage>
        <taxon>Eukaryota</taxon>
        <taxon>Fungi</taxon>
        <taxon>Dikarya</taxon>
        <taxon>Basidiomycota</taxon>
        <taxon>Agaricomycotina</taxon>
        <taxon>Agaricomycetes</taxon>
        <taxon>Agaricomycetidae</taxon>
        <taxon>Agaricales</taxon>
        <taxon>Agaricineae</taxon>
        <taxon>Strophariaceae</taxon>
        <taxon>Agrocybe</taxon>
    </lineage>
</organism>
<name>A0A9W8JVU2_9AGAR</name>
<feature type="compositionally biased region" description="Polar residues" evidence="1">
    <location>
        <begin position="81"/>
        <end position="90"/>
    </location>
</feature>
<feature type="region of interest" description="Disordered" evidence="1">
    <location>
        <begin position="1"/>
        <end position="191"/>
    </location>
</feature>
<keyword evidence="3" id="KW-1185">Reference proteome</keyword>
<dbReference type="EMBL" id="JANKHO010002922">
    <property type="protein sequence ID" value="KAJ3487572.1"/>
    <property type="molecule type" value="Genomic_DNA"/>
</dbReference>
<protein>
    <submittedName>
        <fullName evidence="2">Uncharacterized protein</fullName>
    </submittedName>
</protein>
<comment type="caution">
    <text evidence="2">The sequence shown here is derived from an EMBL/GenBank/DDBJ whole genome shotgun (WGS) entry which is preliminary data.</text>
</comment>
<evidence type="ECO:0000313" key="3">
    <source>
        <dbReference type="Proteomes" id="UP001148786"/>
    </source>
</evidence>
<evidence type="ECO:0000313" key="2">
    <source>
        <dbReference type="EMBL" id="KAJ3487572.1"/>
    </source>
</evidence>
<gene>
    <name evidence="2" type="ORF">NLJ89_g11700</name>
</gene>
<feature type="compositionally biased region" description="Polar residues" evidence="1">
    <location>
        <begin position="97"/>
        <end position="115"/>
    </location>
</feature>
<feature type="compositionally biased region" description="Low complexity" evidence="1">
    <location>
        <begin position="27"/>
        <end position="44"/>
    </location>
</feature>
<dbReference type="AlphaFoldDB" id="A0A9W8JVU2"/>
<feature type="compositionally biased region" description="Basic and acidic residues" evidence="1">
    <location>
        <begin position="161"/>
        <end position="170"/>
    </location>
</feature>
<reference evidence="2" key="1">
    <citation type="submission" date="2022-07" db="EMBL/GenBank/DDBJ databases">
        <title>Genome Sequence of Agrocybe chaxingu.</title>
        <authorList>
            <person name="Buettner E."/>
        </authorList>
    </citation>
    <scope>NUCLEOTIDE SEQUENCE</scope>
    <source>
        <strain evidence="2">MP-N11</strain>
    </source>
</reference>
<sequence>MRQNVVIEIESSPEPPSPPIHPRSVRARSSSRTPARSVGHAGADAKGKGKARAPSRPVKAMGPIIELTDSDSDEAVPVTPNPVSGPSNPKTLRPNPAGTSTSQENIVSVAPTSSGQKRKLPLFLQSQSDEENEPPVFRLDMSSSLAGPSSAGRSAKRVHRGEKEREDKGKGKATTAMVEDAPVGHAAAAEEEDVIDWDEGFWNKPFPFMMGGH</sequence>
<accession>A0A9W8JVU2</accession>
<evidence type="ECO:0000256" key="1">
    <source>
        <dbReference type="SAM" id="MobiDB-lite"/>
    </source>
</evidence>